<feature type="region of interest" description="Disordered" evidence="1">
    <location>
        <begin position="682"/>
        <end position="716"/>
    </location>
</feature>
<feature type="compositionally biased region" description="Polar residues" evidence="1">
    <location>
        <begin position="522"/>
        <end position="532"/>
    </location>
</feature>
<evidence type="ECO:0000313" key="4">
    <source>
        <dbReference type="EMBL" id="CAF1010734.1"/>
    </source>
</evidence>
<dbReference type="AlphaFoldDB" id="A0A814HK43"/>
<sequence>MSHILQRHVSSFYAAYTDLRCTEHARLIARQSLSKHKHFDVLDMYRSQSPFPIYLSILNSNGPKCYRDYSESYCANSPNASSISLTKSFNYFAQLLMFMSIVSIIFVFITRYRQHDNKSKSCRHQPVVSNHVKNLPNEQITVNNELTEKVDKELRQWIERERCIGCRNMSETYRRTLNDRCLTKYDYPQVESLQFSNVTISNICQTCNSSTVVNATLTIHSSVFTLLNSIQHEQYLVEIRRLVGDLEISLINEIQLRFTAKQIGSVELIDSTNVSTTDGKQAILKLLTELIHQTTVQFAFQQDKISNQLPDTRPIATTVQPVEQRAAFPVPSIIDNHQQIVPPKAKTKKLLIRIVKAVKLHNVEQPFCVLELNHPKQIHQTSIAKNGLNPFWDESFIFDCDDKSNEIHLKIFDRQKRNKKLNTDITDKLYTDVSIPFSYVTSTVYKEDVRITPQYPESIIRIEFSTLSEEDTARVNNGSDFESNIDNQSWSSYRREASGIEENHQETPSTDASPSDPPVANNFYNYTSSLSRTTTTDIFPTPPDENSPLPKPRKSRSFMNSLRSFASFRQKKNVDKVKPKKNGVISSPNSTTGANTLPHSFSADPYLYSHATGAESFRRHNTITRSFRNMFRSSSRKLPLQADNFILDHPDLLSTSPTSQKKPSFFQRFRSKRKTRRLNSLANSLTSYDRTRAESVHNTPVRANGTRPFYYTKKNQ</sequence>
<feature type="region of interest" description="Disordered" evidence="1">
    <location>
        <begin position="573"/>
        <end position="596"/>
    </location>
</feature>
<comment type="caution">
    <text evidence="4">The sequence shown here is derived from an EMBL/GenBank/DDBJ whole genome shotgun (WGS) entry which is preliminary data.</text>
</comment>
<dbReference type="InterPro" id="IPR035892">
    <property type="entry name" value="C2_domain_sf"/>
</dbReference>
<dbReference type="SUPFAM" id="SSF49562">
    <property type="entry name" value="C2 domain (Calcium/lipid-binding domain, CaLB)"/>
    <property type="match status" value="1"/>
</dbReference>
<gene>
    <name evidence="4" type="ORF">EDS130_LOCUS15378</name>
</gene>
<feature type="compositionally biased region" description="Polar residues" evidence="1">
    <location>
        <begin position="584"/>
        <end position="596"/>
    </location>
</feature>
<evidence type="ECO:0000256" key="2">
    <source>
        <dbReference type="SAM" id="Phobius"/>
    </source>
</evidence>
<keyword evidence="2" id="KW-0472">Membrane</keyword>
<dbReference type="Proteomes" id="UP000663852">
    <property type="component" value="Unassembled WGS sequence"/>
</dbReference>
<feature type="compositionally biased region" description="Basic and acidic residues" evidence="1">
    <location>
        <begin position="495"/>
        <end position="505"/>
    </location>
</feature>
<evidence type="ECO:0000259" key="3">
    <source>
        <dbReference type="PROSITE" id="PS50004"/>
    </source>
</evidence>
<reference evidence="4" key="1">
    <citation type="submission" date="2021-02" db="EMBL/GenBank/DDBJ databases">
        <authorList>
            <person name="Nowell W R."/>
        </authorList>
    </citation>
    <scope>NUCLEOTIDE SEQUENCE</scope>
</reference>
<dbReference type="Pfam" id="PF00168">
    <property type="entry name" value="C2"/>
    <property type="match status" value="1"/>
</dbReference>
<feature type="transmembrane region" description="Helical" evidence="2">
    <location>
        <begin position="91"/>
        <end position="110"/>
    </location>
</feature>
<proteinExistence type="predicted"/>
<dbReference type="InterPro" id="IPR039934">
    <property type="entry name" value="C2CD2/C2CD2L"/>
</dbReference>
<dbReference type="EMBL" id="CAJNOJ010000064">
    <property type="protein sequence ID" value="CAF1010734.1"/>
    <property type="molecule type" value="Genomic_DNA"/>
</dbReference>
<keyword evidence="2" id="KW-1133">Transmembrane helix</keyword>
<dbReference type="OrthoDB" id="9976063at2759"/>
<organism evidence="4 5">
    <name type="scientific">Adineta ricciae</name>
    <name type="common">Rotifer</name>
    <dbReference type="NCBI Taxonomy" id="249248"/>
    <lineage>
        <taxon>Eukaryota</taxon>
        <taxon>Metazoa</taxon>
        <taxon>Spiralia</taxon>
        <taxon>Gnathifera</taxon>
        <taxon>Rotifera</taxon>
        <taxon>Eurotatoria</taxon>
        <taxon>Bdelloidea</taxon>
        <taxon>Adinetida</taxon>
        <taxon>Adinetidae</taxon>
        <taxon>Adineta</taxon>
    </lineage>
</organism>
<protein>
    <recommendedName>
        <fullName evidence="3">C2 domain-containing protein</fullName>
    </recommendedName>
</protein>
<dbReference type="SMART" id="SM00239">
    <property type="entry name" value="C2"/>
    <property type="match status" value="1"/>
</dbReference>
<name>A0A814HK43_ADIRI</name>
<dbReference type="PROSITE" id="PS50004">
    <property type="entry name" value="C2"/>
    <property type="match status" value="1"/>
</dbReference>
<accession>A0A814HK43</accession>
<dbReference type="InterPro" id="IPR000008">
    <property type="entry name" value="C2_dom"/>
</dbReference>
<evidence type="ECO:0000256" key="1">
    <source>
        <dbReference type="SAM" id="MobiDB-lite"/>
    </source>
</evidence>
<dbReference type="Gene3D" id="2.60.40.150">
    <property type="entry name" value="C2 domain"/>
    <property type="match status" value="1"/>
</dbReference>
<feature type="region of interest" description="Disordered" evidence="1">
    <location>
        <begin position="495"/>
        <end position="556"/>
    </location>
</feature>
<keyword evidence="2" id="KW-0812">Transmembrane</keyword>
<evidence type="ECO:0000313" key="5">
    <source>
        <dbReference type="Proteomes" id="UP000663852"/>
    </source>
</evidence>
<dbReference type="PANTHER" id="PTHR21119:SF5">
    <property type="entry name" value="C2 DOMAIN-CONTAINING PROTEIN"/>
    <property type="match status" value="1"/>
</dbReference>
<dbReference type="PANTHER" id="PTHR21119">
    <property type="entry name" value="C2 DOMAIN-CONTAINING PROTEIN"/>
    <property type="match status" value="1"/>
</dbReference>
<feature type="domain" description="C2" evidence="3">
    <location>
        <begin position="330"/>
        <end position="452"/>
    </location>
</feature>